<evidence type="ECO:0000313" key="2">
    <source>
        <dbReference type="Proteomes" id="UP001206983"/>
    </source>
</evidence>
<dbReference type="InterPro" id="IPR052721">
    <property type="entry name" value="ET_Amicyanin"/>
</dbReference>
<gene>
    <name evidence="1" type="ORF">PV02_00470</name>
</gene>
<dbReference type="SUPFAM" id="SSF49503">
    <property type="entry name" value="Cupredoxins"/>
    <property type="match status" value="1"/>
</dbReference>
<comment type="caution">
    <text evidence="1">The sequence shown here is derived from an EMBL/GenBank/DDBJ whole genome shotgun (WGS) entry which is preliminary data.</text>
</comment>
<dbReference type="Proteomes" id="UP001206983">
    <property type="component" value="Unassembled WGS sequence"/>
</dbReference>
<dbReference type="EMBL" id="JTEO01000001">
    <property type="protein sequence ID" value="MCQ6961702.1"/>
    <property type="molecule type" value="Genomic_DNA"/>
</dbReference>
<dbReference type="Gene3D" id="2.60.40.420">
    <property type="entry name" value="Cupredoxins - blue copper proteins"/>
    <property type="match status" value="1"/>
</dbReference>
<organism evidence="1 2">
    <name type="scientific">Methanolobus chelungpuianus</name>
    <dbReference type="NCBI Taxonomy" id="502115"/>
    <lineage>
        <taxon>Archaea</taxon>
        <taxon>Methanobacteriati</taxon>
        <taxon>Methanobacteriota</taxon>
        <taxon>Stenosarchaea group</taxon>
        <taxon>Methanomicrobia</taxon>
        <taxon>Methanosarcinales</taxon>
        <taxon>Methanosarcinaceae</taxon>
        <taxon>Methanolobus</taxon>
    </lineage>
</organism>
<keyword evidence="2" id="KW-1185">Reference proteome</keyword>
<dbReference type="PANTHER" id="PTHR36507">
    <property type="entry name" value="BLL1555 PROTEIN"/>
    <property type="match status" value="1"/>
</dbReference>
<sequence length="130" mass="14831">MFIFLIALVIVSGCTEEQAESDDTTEQPIAPAVEENAEEESASAVATQEYGVRLDYTYFSPAELEINRGDTITWRNNNKQKIYTLVSNEGLFENQVMKYGNVYHYTFENRGTYNFSEAETPEMTMTVNVR</sequence>
<dbReference type="AlphaFoldDB" id="A0AAE3KVS2"/>
<evidence type="ECO:0000313" key="1">
    <source>
        <dbReference type="EMBL" id="MCQ6961702.1"/>
    </source>
</evidence>
<dbReference type="InterPro" id="IPR008972">
    <property type="entry name" value="Cupredoxin"/>
</dbReference>
<accession>A0AAE3KVS2</accession>
<name>A0AAE3KVS2_9EURY</name>
<protein>
    <submittedName>
        <fullName evidence="1">Uncharacterized protein</fullName>
    </submittedName>
</protein>
<dbReference type="RefSeq" id="WP_256621347.1">
    <property type="nucleotide sequence ID" value="NZ_JTEO01000001.1"/>
</dbReference>
<dbReference type="PANTHER" id="PTHR36507:SF1">
    <property type="entry name" value="BLL1555 PROTEIN"/>
    <property type="match status" value="1"/>
</dbReference>
<reference evidence="1 2" key="1">
    <citation type="journal article" date="2011" name="Appl. Environ. Microbiol.">
        <title>Methanogenic archaea isolated from Taiwan's Chelungpu fault.</title>
        <authorList>
            <person name="Wu S.Y."/>
            <person name="Lai M.C."/>
        </authorList>
    </citation>
    <scope>NUCLEOTIDE SEQUENCE [LARGE SCALE GENOMIC DNA]</scope>
    <source>
        <strain evidence="1 2">St545Mb</strain>
    </source>
</reference>
<proteinExistence type="predicted"/>